<dbReference type="RefSeq" id="WP_088254158.1">
    <property type="nucleotide sequence ID" value="NZ_NIDE01000004.1"/>
</dbReference>
<evidence type="ECO:0000313" key="2">
    <source>
        <dbReference type="EMBL" id="OWK43290.1"/>
    </source>
</evidence>
<dbReference type="PANTHER" id="PTHR33352">
    <property type="entry name" value="SLR1095 PROTEIN"/>
    <property type="match status" value="1"/>
</dbReference>
<feature type="domain" description="Putative restriction endonuclease" evidence="1">
    <location>
        <begin position="11"/>
        <end position="138"/>
    </location>
</feature>
<dbReference type="InterPro" id="IPR008538">
    <property type="entry name" value="Uma2"/>
</dbReference>
<dbReference type="PANTHER" id="PTHR33352:SF2">
    <property type="entry name" value="SLL0995 PROTEIN"/>
    <property type="match status" value="1"/>
</dbReference>
<dbReference type="CDD" id="cd06260">
    <property type="entry name" value="DUF820-like"/>
    <property type="match status" value="1"/>
</dbReference>
<proteinExistence type="predicted"/>
<keyword evidence="3" id="KW-1185">Reference proteome</keyword>
<reference evidence="3" key="1">
    <citation type="submission" date="2017-06" db="EMBL/GenBank/DDBJ databases">
        <title>Genome analysis of Fimbriiglobus ruber SP5, the first member of the order Planctomycetales with confirmed chitinolytic capability.</title>
        <authorList>
            <person name="Ravin N.V."/>
            <person name="Rakitin A.L."/>
            <person name="Ivanova A.A."/>
            <person name="Beletsky A.V."/>
            <person name="Kulichevskaya I.S."/>
            <person name="Mardanov A.V."/>
            <person name="Dedysh S.N."/>
        </authorList>
    </citation>
    <scope>NUCLEOTIDE SEQUENCE [LARGE SCALE GENOMIC DNA]</scope>
    <source>
        <strain evidence="3">SP5</strain>
    </source>
</reference>
<dbReference type="Pfam" id="PF05685">
    <property type="entry name" value="Uma2"/>
    <property type="match status" value="1"/>
</dbReference>
<comment type="caution">
    <text evidence="2">The sequence shown here is derived from an EMBL/GenBank/DDBJ whole genome shotgun (WGS) entry which is preliminary data.</text>
</comment>
<evidence type="ECO:0000313" key="3">
    <source>
        <dbReference type="Proteomes" id="UP000214646"/>
    </source>
</evidence>
<name>A0A225DP91_9BACT</name>
<dbReference type="InterPro" id="IPR011335">
    <property type="entry name" value="Restrct_endonuc-II-like"/>
</dbReference>
<organism evidence="2 3">
    <name type="scientific">Fimbriiglobus ruber</name>
    <dbReference type="NCBI Taxonomy" id="1908690"/>
    <lineage>
        <taxon>Bacteria</taxon>
        <taxon>Pseudomonadati</taxon>
        <taxon>Planctomycetota</taxon>
        <taxon>Planctomycetia</taxon>
        <taxon>Gemmatales</taxon>
        <taxon>Gemmataceae</taxon>
        <taxon>Fimbriiglobus</taxon>
    </lineage>
</organism>
<dbReference type="InterPro" id="IPR012296">
    <property type="entry name" value="Nuclease_put_TT1808"/>
</dbReference>
<evidence type="ECO:0000259" key="1">
    <source>
        <dbReference type="Pfam" id="PF05685"/>
    </source>
</evidence>
<gene>
    <name evidence="2" type="ORF">FRUB_02889</name>
</gene>
<sequence>MATVPDIRAEEIEYPSSDGKPVAETDIHIDVLLDVRSRLKARFADRDDVYVAGNMLVYYAEGQPRVSLAPDGFVVFGVPNHRRKVFKTWAEGKFPSVVFEFTSKSTQNEDLEEKFDIYQNIWKVSEYFLFDPEEEYLDPSLLGYRMSRGELKPIKPVRFRLTSKALGLTLARDGTRLVLRDAETGEELLTPDAIAARQERARDLAERARDLAELAHLRGELTRQGAELAQIRAELAALRQKPSSP</sequence>
<accession>A0A225DP91</accession>
<dbReference type="SUPFAM" id="SSF52980">
    <property type="entry name" value="Restriction endonuclease-like"/>
    <property type="match status" value="1"/>
</dbReference>
<dbReference type="Gene3D" id="3.90.1570.10">
    <property type="entry name" value="tt1808, chain A"/>
    <property type="match status" value="1"/>
</dbReference>
<dbReference type="EMBL" id="NIDE01000004">
    <property type="protein sequence ID" value="OWK43290.1"/>
    <property type="molecule type" value="Genomic_DNA"/>
</dbReference>
<protein>
    <recommendedName>
        <fullName evidence="1">Putative restriction endonuclease domain-containing protein</fullName>
    </recommendedName>
</protein>
<dbReference type="AlphaFoldDB" id="A0A225DP91"/>
<dbReference type="Proteomes" id="UP000214646">
    <property type="component" value="Unassembled WGS sequence"/>
</dbReference>